<accession>A0A1I0LTM9</accession>
<protein>
    <submittedName>
        <fullName evidence="1">Uncharacterized protein</fullName>
    </submittedName>
</protein>
<keyword evidence="2" id="KW-1185">Reference proteome</keyword>
<dbReference type="Proteomes" id="UP000199361">
    <property type="component" value="Unassembled WGS sequence"/>
</dbReference>
<name>A0A1I0LTM9_9ACTN</name>
<evidence type="ECO:0000313" key="1">
    <source>
        <dbReference type="EMBL" id="SEU46372.1"/>
    </source>
</evidence>
<proteinExistence type="predicted"/>
<organism evidence="1 2">
    <name type="scientific">Nonomuraea wenchangensis</name>
    <dbReference type="NCBI Taxonomy" id="568860"/>
    <lineage>
        <taxon>Bacteria</taxon>
        <taxon>Bacillati</taxon>
        <taxon>Actinomycetota</taxon>
        <taxon>Actinomycetes</taxon>
        <taxon>Streptosporangiales</taxon>
        <taxon>Streptosporangiaceae</taxon>
        <taxon>Nonomuraea</taxon>
    </lineage>
</organism>
<dbReference type="EMBL" id="FOHX01000027">
    <property type="protein sequence ID" value="SEU46372.1"/>
    <property type="molecule type" value="Genomic_DNA"/>
</dbReference>
<gene>
    <name evidence="1" type="ORF">SAMN05421811_12715</name>
</gene>
<dbReference type="OrthoDB" id="9861919at2"/>
<reference evidence="1 2" key="1">
    <citation type="submission" date="2016-10" db="EMBL/GenBank/DDBJ databases">
        <authorList>
            <person name="de Groot N.N."/>
        </authorList>
    </citation>
    <scope>NUCLEOTIDE SEQUENCE [LARGE SCALE GENOMIC DNA]</scope>
    <source>
        <strain evidence="1 2">CGMCC 4.5598</strain>
    </source>
</reference>
<evidence type="ECO:0000313" key="2">
    <source>
        <dbReference type="Proteomes" id="UP000199361"/>
    </source>
</evidence>
<sequence>MTATRTTQLSPEMALLVRYRKREGSPEPELGVRPLARKISEASGHKFNEQFWRRRESGMVTDISDKDLAWWAWGVGAPADELAATGRTVAADLLRQILTDQEDKAAAAEQAATRAADALEGFLRKAYADIDALKASDAEKARMKRFLLERTRQVLDREQATTR</sequence>
<dbReference type="RefSeq" id="WP_091093991.1">
    <property type="nucleotide sequence ID" value="NZ_FOHX01000027.1"/>
</dbReference>
<dbReference type="AlphaFoldDB" id="A0A1I0LTM9"/>